<organism evidence="1 2">
    <name type="scientific">Candidatus Akkermansia intestinigallinarum</name>
    <dbReference type="NCBI Taxonomy" id="2838431"/>
    <lineage>
        <taxon>Bacteria</taxon>
        <taxon>Pseudomonadati</taxon>
        <taxon>Verrucomicrobiota</taxon>
        <taxon>Verrucomicrobiia</taxon>
        <taxon>Verrucomicrobiales</taxon>
        <taxon>Akkermansiaceae</taxon>
        <taxon>Akkermansia</taxon>
    </lineage>
</organism>
<accession>A0A9D1VBP3</accession>
<reference evidence="1" key="1">
    <citation type="journal article" date="2021" name="PeerJ">
        <title>Extensive microbial diversity within the chicken gut microbiome revealed by metagenomics and culture.</title>
        <authorList>
            <person name="Gilroy R."/>
            <person name="Ravi A."/>
            <person name="Getino M."/>
            <person name="Pursley I."/>
            <person name="Horton D.L."/>
            <person name="Alikhan N.F."/>
            <person name="Baker D."/>
            <person name="Gharbi K."/>
            <person name="Hall N."/>
            <person name="Watson M."/>
            <person name="Adriaenssens E.M."/>
            <person name="Foster-Nyarko E."/>
            <person name="Jarju S."/>
            <person name="Secka A."/>
            <person name="Antonio M."/>
            <person name="Oren A."/>
            <person name="Chaudhuri R.R."/>
            <person name="La Ragione R."/>
            <person name="Hildebrand F."/>
            <person name="Pallen M.J."/>
        </authorList>
    </citation>
    <scope>NUCLEOTIDE SEQUENCE</scope>
    <source>
        <strain evidence="1">14975</strain>
    </source>
</reference>
<proteinExistence type="predicted"/>
<evidence type="ECO:0000313" key="2">
    <source>
        <dbReference type="Proteomes" id="UP000823964"/>
    </source>
</evidence>
<comment type="caution">
    <text evidence="1">The sequence shown here is derived from an EMBL/GenBank/DDBJ whole genome shotgun (WGS) entry which is preliminary data.</text>
</comment>
<evidence type="ECO:0000313" key="1">
    <source>
        <dbReference type="EMBL" id="HIX20034.1"/>
    </source>
</evidence>
<sequence>MPTHLPDAAGPAAKYAGPGSRCRRRLSTLGAAAALALVTPALLASCVETTQEPQADVASGMLPLDCIRTHVTKTEFNQNFNAISVELSAPPTEEFWQALEREGWMSTPAGYVRDSLILIYDPAAFKLSVRQLEDSFGAGY</sequence>
<dbReference type="Proteomes" id="UP000823964">
    <property type="component" value="Unassembled WGS sequence"/>
</dbReference>
<name>A0A9D1VBP3_9BACT</name>
<gene>
    <name evidence="1" type="ORF">H9862_05455</name>
</gene>
<reference evidence="1" key="2">
    <citation type="submission" date="2021-04" db="EMBL/GenBank/DDBJ databases">
        <authorList>
            <person name="Gilroy R."/>
        </authorList>
    </citation>
    <scope>NUCLEOTIDE SEQUENCE</scope>
    <source>
        <strain evidence="1">14975</strain>
    </source>
</reference>
<dbReference type="AlphaFoldDB" id="A0A9D1VBP3"/>
<dbReference type="EMBL" id="DXFQ01000096">
    <property type="protein sequence ID" value="HIX20034.1"/>
    <property type="molecule type" value="Genomic_DNA"/>
</dbReference>
<protein>
    <submittedName>
        <fullName evidence="1">Uncharacterized protein</fullName>
    </submittedName>
</protein>